<name>A0A2G8KCM1_STIJA</name>
<gene>
    <name evidence="2" type="ORF">BSL78_17381</name>
</gene>
<reference evidence="2 3" key="1">
    <citation type="journal article" date="2017" name="PLoS Biol.">
        <title>The sea cucumber genome provides insights into morphological evolution and visceral regeneration.</title>
        <authorList>
            <person name="Zhang X."/>
            <person name="Sun L."/>
            <person name="Yuan J."/>
            <person name="Sun Y."/>
            <person name="Gao Y."/>
            <person name="Zhang L."/>
            <person name="Li S."/>
            <person name="Dai H."/>
            <person name="Hamel J.F."/>
            <person name="Liu C."/>
            <person name="Yu Y."/>
            <person name="Liu S."/>
            <person name="Lin W."/>
            <person name="Guo K."/>
            <person name="Jin S."/>
            <person name="Xu P."/>
            <person name="Storey K.B."/>
            <person name="Huan P."/>
            <person name="Zhang T."/>
            <person name="Zhou Y."/>
            <person name="Zhang J."/>
            <person name="Lin C."/>
            <person name="Li X."/>
            <person name="Xing L."/>
            <person name="Huo D."/>
            <person name="Sun M."/>
            <person name="Wang L."/>
            <person name="Mercier A."/>
            <person name="Li F."/>
            <person name="Yang H."/>
            <person name="Xiang J."/>
        </authorList>
    </citation>
    <scope>NUCLEOTIDE SEQUENCE [LARGE SCALE GENOMIC DNA]</scope>
    <source>
        <strain evidence="2">Shaxun</strain>
        <tissue evidence="2">Muscle</tissue>
    </source>
</reference>
<feature type="region of interest" description="Disordered" evidence="1">
    <location>
        <begin position="242"/>
        <end position="276"/>
    </location>
</feature>
<evidence type="ECO:0000256" key="1">
    <source>
        <dbReference type="SAM" id="MobiDB-lite"/>
    </source>
</evidence>
<accession>A0A2G8KCM1</accession>
<feature type="compositionally biased region" description="Basic and acidic residues" evidence="1">
    <location>
        <begin position="143"/>
        <end position="167"/>
    </location>
</feature>
<dbReference type="OrthoDB" id="10626651at2759"/>
<dbReference type="EMBL" id="MRZV01000689">
    <property type="protein sequence ID" value="PIK45741.1"/>
    <property type="molecule type" value="Genomic_DNA"/>
</dbReference>
<feature type="compositionally biased region" description="Basic and acidic residues" evidence="1">
    <location>
        <begin position="90"/>
        <end position="106"/>
    </location>
</feature>
<evidence type="ECO:0000313" key="3">
    <source>
        <dbReference type="Proteomes" id="UP000230750"/>
    </source>
</evidence>
<feature type="compositionally biased region" description="Polar residues" evidence="1">
    <location>
        <begin position="242"/>
        <end position="269"/>
    </location>
</feature>
<evidence type="ECO:0000313" key="2">
    <source>
        <dbReference type="EMBL" id="PIK45741.1"/>
    </source>
</evidence>
<keyword evidence="3" id="KW-1185">Reference proteome</keyword>
<feature type="region of interest" description="Disordered" evidence="1">
    <location>
        <begin position="89"/>
        <end position="199"/>
    </location>
</feature>
<comment type="caution">
    <text evidence="2">The sequence shown here is derived from an EMBL/GenBank/DDBJ whole genome shotgun (WGS) entry which is preliminary data.</text>
</comment>
<sequence>MSSTVKNNTALPAKTLFIHDQTSNEHILLVIDKEWNGSLKLCRRQLHQQKLSNGWSPPTATDRNRLPSVVDLRKLSTCRSIIPSIGSSYKSDKNYSDLRSSSEHETTSTSGEEFSQAPKNQPKLTMERMTSELDASTSLAPARKREPNPIKNESQECREISQQEKISRTFKNSASGSRPSRPEENARPPRYKPTKRSENSKLKILQLEFHEPVKYVREHCHQPKVDAFYLKRFLPYETVNLRSPSTRTETPSRGDSLGRSSTTTTNTAPLNGRKIQSPLSSLNSEIVFNKQENAVTGSNLRYELTKPLRQLDQTHEAKFNEFIRANLPSPLNDDETSGRSRPTHVVDHSPAQYVGFPVPASAFLCDVRESVRPSRSVIHGTGRNHVIFANKYITNNCKTPPCSYEYQFKPEVTTMGNRLSLCLDITSRINSTNPQE</sequence>
<dbReference type="AlphaFoldDB" id="A0A2G8KCM1"/>
<feature type="compositionally biased region" description="Polar residues" evidence="1">
    <location>
        <begin position="169"/>
        <end position="178"/>
    </location>
</feature>
<proteinExistence type="predicted"/>
<organism evidence="2 3">
    <name type="scientific">Stichopus japonicus</name>
    <name type="common">Sea cucumber</name>
    <dbReference type="NCBI Taxonomy" id="307972"/>
    <lineage>
        <taxon>Eukaryota</taxon>
        <taxon>Metazoa</taxon>
        <taxon>Echinodermata</taxon>
        <taxon>Eleutherozoa</taxon>
        <taxon>Echinozoa</taxon>
        <taxon>Holothuroidea</taxon>
        <taxon>Aspidochirotacea</taxon>
        <taxon>Aspidochirotida</taxon>
        <taxon>Stichopodidae</taxon>
        <taxon>Apostichopus</taxon>
    </lineage>
</organism>
<protein>
    <submittedName>
        <fullName evidence="2">Uncharacterized protein</fullName>
    </submittedName>
</protein>
<dbReference type="Proteomes" id="UP000230750">
    <property type="component" value="Unassembled WGS sequence"/>
</dbReference>